<keyword evidence="3" id="KW-1185">Reference proteome</keyword>
<dbReference type="Pfam" id="PF14529">
    <property type="entry name" value="Exo_endo_phos_2"/>
    <property type="match status" value="1"/>
</dbReference>
<reference evidence="2 3" key="1">
    <citation type="submission" date="2016-03" db="EMBL/GenBank/DDBJ databases">
        <title>Cyphomyrmex costatus WGS genome.</title>
        <authorList>
            <person name="Nygaard S."/>
            <person name="Hu H."/>
            <person name="Boomsma J."/>
            <person name="Zhang G."/>
        </authorList>
    </citation>
    <scope>NUCLEOTIDE SEQUENCE [LARGE SCALE GENOMIC DNA]</scope>
    <source>
        <strain evidence="2">MS0001</strain>
        <tissue evidence="2">Whole body</tissue>
    </source>
</reference>
<dbReference type="STRING" id="456900.A0A151IN44"/>
<protein>
    <recommendedName>
        <fullName evidence="1">Endonuclease/exonuclease/phosphatase domain-containing protein</fullName>
    </recommendedName>
</protein>
<dbReference type="AlphaFoldDB" id="A0A151IN44"/>
<dbReference type="EMBL" id="KQ976974">
    <property type="protein sequence ID" value="KYN06625.1"/>
    <property type="molecule type" value="Genomic_DNA"/>
</dbReference>
<dbReference type="SUPFAM" id="SSF56219">
    <property type="entry name" value="DNase I-like"/>
    <property type="match status" value="1"/>
</dbReference>
<gene>
    <name evidence="2" type="ORF">ALC62_02419</name>
</gene>
<organism evidence="2 3">
    <name type="scientific">Cyphomyrmex costatus</name>
    <dbReference type="NCBI Taxonomy" id="456900"/>
    <lineage>
        <taxon>Eukaryota</taxon>
        <taxon>Metazoa</taxon>
        <taxon>Ecdysozoa</taxon>
        <taxon>Arthropoda</taxon>
        <taxon>Hexapoda</taxon>
        <taxon>Insecta</taxon>
        <taxon>Pterygota</taxon>
        <taxon>Neoptera</taxon>
        <taxon>Endopterygota</taxon>
        <taxon>Hymenoptera</taxon>
        <taxon>Apocrita</taxon>
        <taxon>Aculeata</taxon>
        <taxon>Formicoidea</taxon>
        <taxon>Formicidae</taxon>
        <taxon>Myrmicinae</taxon>
        <taxon>Cyphomyrmex</taxon>
    </lineage>
</organism>
<dbReference type="PANTHER" id="PTHR33273:SF4">
    <property type="entry name" value="ENDONUCLEASE_EXONUCLEASE_PHOSPHATASE DOMAIN-CONTAINING PROTEIN"/>
    <property type="match status" value="1"/>
</dbReference>
<dbReference type="GO" id="GO:0003824">
    <property type="term" value="F:catalytic activity"/>
    <property type="evidence" value="ECO:0007669"/>
    <property type="project" value="InterPro"/>
</dbReference>
<name>A0A151IN44_9HYME</name>
<evidence type="ECO:0000313" key="3">
    <source>
        <dbReference type="Proteomes" id="UP000078542"/>
    </source>
</evidence>
<dbReference type="Proteomes" id="UP000078542">
    <property type="component" value="Unassembled WGS sequence"/>
</dbReference>
<sequence>LCFNILDLSNSIFNDNSVEILGVELFSERESICIISIYRHPNCDTPMQFYDSLMGYITARGNCVLMGDFNAHHSHWGCSTSDRAGNRILAACENASICILSDLRPSLLLPPSSGHSVIDLILTTSDIAPLCEVSTEIDTWGSDHFPIRVEVGINPSQRKRFAYKLNLNNQELKNFAVALDDSFVSFAKDLPPDSREAYSSLSEHIIKTAVSCSSCPHKKASPGTVVIKSEKVAPP</sequence>
<feature type="domain" description="Endonuclease/exonuclease/phosphatase" evidence="1">
    <location>
        <begin position="32"/>
        <end position="147"/>
    </location>
</feature>
<evidence type="ECO:0000259" key="1">
    <source>
        <dbReference type="Pfam" id="PF14529"/>
    </source>
</evidence>
<dbReference type="PANTHER" id="PTHR33273">
    <property type="entry name" value="DOMAIN-CONTAINING PROTEIN, PUTATIVE-RELATED"/>
    <property type="match status" value="1"/>
</dbReference>
<dbReference type="InterPro" id="IPR005135">
    <property type="entry name" value="Endo/exonuclease/phosphatase"/>
</dbReference>
<dbReference type="InterPro" id="IPR036691">
    <property type="entry name" value="Endo/exonu/phosph_ase_sf"/>
</dbReference>
<proteinExistence type="predicted"/>
<feature type="non-terminal residue" evidence="2">
    <location>
        <position position="1"/>
    </location>
</feature>
<dbReference type="Gene3D" id="3.60.10.10">
    <property type="entry name" value="Endonuclease/exonuclease/phosphatase"/>
    <property type="match status" value="1"/>
</dbReference>
<accession>A0A151IN44</accession>
<evidence type="ECO:0000313" key="2">
    <source>
        <dbReference type="EMBL" id="KYN06625.1"/>
    </source>
</evidence>